<organism evidence="9 10">
    <name type="scientific">Paenibacillus nasutitermitis</name>
    <dbReference type="NCBI Taxonomy" id="1652958"/>
    <lineage>
        <taxon>Bacteria</taxon>
        <taxon>Bacillati</taxon>
        <taxon>Bacillota</taxon>
        <taxon>Bacilli</taxon>
        <taxon>Bacillales</taxon>
        <taxon>Paenibacillaceae</taxon>
        <taxon>Paenibacillus</taxon>
    </lineage>
</organism>
<dbReference type="SUPFAM" id="SSF109998">
    <property type="entry name" value="Triger factor/SurA peptide-binding domain-like"/>
    <property type="match status" value="1"/>
</dbReference>
<evidence type="ECO:0000259" key="8">
    <source>
        <dbReference type="PROSITE" id="PS50198"/>
    </source>
</evidence>
<keyword evidence="7" id="KW-0472">Membrane</keyword>
<reference evidence="9" key="1">
    <citation type="journal article" date="2014" name="Int. J. Syst. Evol. Microbiol.">
        <title>Complete genome sequence of Corynebacterium casei LMG S-19264T (=DSM 44701T), isolated from a smear-ripened cheese.</title>
        <authorList>
            <consortium name="US DOE Joint Genome Institute (JGI-PGF)"/>
            <person name="Walter F."/>
            <person name="Albersmeier A."/>
            <person name="Kalinowski J."/>
            <person name="Ruckert C."/>
        </authorList>
    </citation>
    <scope>NUCLEOTIDE SEQUENCE</scope>
    <source>
        <strain evidence="9">CGMCC 1.15178</strain>
    </source>
</reference>
<dbReference type="GO" id="GO:0003755">
    <property type="term" value="F:peptidyl-prolyl cis-trans isomerase activity"/>
    <property type="evidence" value="ECO:0007669"/>
    <property type="project" value="UniProtKB-KW"/>
</dbReference>
<evidence type="ECO:0000256" key="1">
    <source>
        <dbReference type="ARBA" id="ARBA00000971"/>
    </source>
</evidence>
<dbReference type="EMBL" id="BMHP01000012">
    <property type="protein sequence ID" value="GGD99734.1"/>
    <property type="molecule type" value="Genomic_DNA"/>
</dbReference>
<dbReference type="InterPro" id="IPR050245">
    <property type="entry name" value="PrsA_foldase"/>
</dbReference>
<evidence type="ECO:0000313" key="10">
    <source>
        <dbReference type="Proteomes" id="UP000612456"/>
    </source>
</evidence>
<keyword evidence="3" id="KW-0732">Signal</keyword>
<keyword evidence="10" id="KW-1185">Reference proteome</keyword>
<dbReference type="Proteomes" id="UP000612456">
    <property type="component" value="Unassembled WGS sequence"/>
</dbReference>
<comment type="catalytic activity">
    <reaction evidence="1">
        <text>[protein]-peptidylproline (omega=180) = [protein]-peptidylproline (omega=0)</text>
        <dbReference type="Rhea" id="RHEA:16237"/>
        <dbReference type="Rhea" id="RHEA-COMP:10747"/>
        <dbReference type="Rhea" id="RHEA-COMP:10748"/>
        <dbReference type="ChEBI" id="CHEBI:83833"/>
        <dbReference type="ChEBI" id="CHEBI:83834"/>
        <dbReference type="EC" id="5.2.1.8"/>
    </reaction>
</comment>
<dbReference type="InterPro" id="IPR046357">
    <property type="entry name" value="PPIase_dom_sf"/>
</dbReference>
<accession>A0A916ZJR8</accession>
<dbReference type="InterPro" id="IPR027304">
    <property type="entry name" value="Trigger_fact/SurA_dom_sf"/>
</dbReference>
<evidence type="ECO:0000256" key="6">
    <source>
        <dbReference type="PROSITE-ProRule" id="PRU00278"/>
    </source>
</evidence>
<dbReference type="PROSITE" id="PS50198">
    <property type="entry name" value="PPIC_PPIASE_2"/>
    <property type="match status" value="1"/>
</dbReference>
<protein>
    <recommendedName>
        <fullName evidence="2">peptidylprolyl isomerase</fullName>
        <ecNumber evidence="2">5.2.1.8</ecNumber>
    </recommendedName>
</protein>
<sequence length="316" mass="35223">MKKDRVLKSVLLLQAACMIILAVVVVIRVLAPGDQVPSSSDEADDAKDQPPVMDQAAAMVGEEQITASELNRQLQSQYGETVLHALMVRAAIRQEAKTYDLNISPSELEEEQQAMMAGYESEEQYYKSMKEQLGLTREAIQSDTEYRLLLEKIATRSITVSEEEIDQYLKENKDQFAPRNQYRISWIVSENKKDARAIMERLSKGNDFALMAKTYSIDENTSESGGDLGLIDEADPFVDSEVLKSAAGLEVGEVAGPIELEEGQAVIQLTEKHTTRQIEGQTLRAHARKQLELSKASPLGQVEEELLAKYNAKIMP</sequence>
<evidence type="ECO:0000313" key="9">
    <source>
        <dbReference type="EMBL" id="GGD99734.1"/>
    </source>
</evidence>
<dbReference type="PANTHER" id="PTHR47245">
    <property type="entry name" value="PEPTIDYLPROLYL ISOMERASE"/>
    <property type="match status" value="1"/>
</dbReference>
<dbReference type="SUPFAM" id="SSF54534">
    <property type="entry name" value="FKBP-like"/>
    <property type="match status" value="1"/>
</dbReference>
<evidence type="ECO:0000256" key="5">
    <source>
        <dbReference type="ARBA" id="ARBA00023235"/>
    </source>
</evidence>
<feature type="domain" description="PpiC" evidence="8">
    <location>
        <begin position="150"/>
        <end position="271"/>
    </location>
</feature>
<gene>
    <name evidence="9" type="ORF">GCM10010911_68360</name>
</gene>
<keyword evidence="7" id="KW-1133">Transmembrane helix</keyword>
<keyword evidence="7" id="KW-0812">Transmembrane</keyword>
<evidence type="ECO:0000256" key="2">
    <source>
        <dbReference type="ARBA" id="ARBA00013194"/>
    </source>
</evidence>
<evidence type="ECO:0000256" key="4">
    <source>
        <dbReference type="ARBA" id="ARBA00023110"/>
    </source>
</evidence>
<reference evidence="9" key="2">
    <citation type="submission" date="2020-09" db="EMBL/GenBank/DDBJ databases">
        <authorList>
            <person name="Sun Q."/>
            <person name="Zhou Y."/>
        </authorList>
    </citation>
    <scope>NUCLEOTIDE SEQUENCE</scope>
    <source>
        <strain evidence="9">CGMCC 1.15178</strain>
    </source>
</reference>
<evidence type="ECO:0000256" key="3">
    <source>
        <dbReference type="ARBA" id="ARBA00022729"/>
    </source>
</evidence>
<dbReference type="Gene3D" id="1.10.4030.10">
    <property type="entry name" value="Porin chaperone SurA, peptide-binding domain"/>
    <property type="match status" value="1"/>
</dbReference>
<comment type="caution">
    <text evidence="9">The sequence shown here is derived from an EMBL/GenBank/DDBJ whole genome shotgun (WGS) entry which is preliminary data.</text>
</comment>
<proteinExistence type="predicted"/>
<dbReference type="PANTHER" id="PTHR47245:SF1">
    <property type="entry name" value="FOLDASE PROTEIN PRSA"/>
    <property type="match status" value="1"/>
</dbReference>
<evidence type="ECO:0000256" key="7">
    <source>
        <dbReference type="SAM" id="Phobius"/>
    </source>
</evidence>
<name>A0A916ZJR8_9BACL</name>
<feature type="transmembrane region" description="Helical" evidence="7">
    <location>
        <begin position="12"/>
        <end position="31"/>
    </location>
</feature>
<dbReference type="AlphaFoldDB" id="A0A916ZJR8"/>
<dbReference type="Gene3D" id="3.10.50.40">
    <property type="match status" value="1"/>
</dbReference>
<keyword evidence="5 6" id="KW-0413">Isomerase</keyword>
<dbReference type="InterPro" id="IPR000297">
    <property type="entry name" value="PPIase_PpiC"/>
</dbReference>
<dbReference type="EC" id="5.2.1.8" evidence="2"/>
<dbReference type="Pfam" id="PF13145">
    <property type="entry name" value="Rotamase_2"/>
    <property type="match status" value="1"/>
</dbReference>
<keyword evidence="4 6" id="KW-0697">Rotamase</keyword>
<dbReference type="RefSeq" id="WP_189000104.1">
    <property type="nucleotide sequence ID" value="NZ_BMHP01000012.1"/>
</dbReference>